<organism evidence="2 3">
    <name type="scientific">Haloferax massiliensis</name>
    <dbReference type="NCBI Taxonomy" id="1476858"/>
    <lineage>
        <taxon>Archaea</taxon>
        <taxon>Methanobacteriati</taxon>
        <taxon>Methanobacteriota</taxon>
        <taxon>Stenosarchaea group</taxon>
        <taxon>Halobacteria</taxon>
        <taxon>Halobacteriales</taxon>
        <taxon>Haloferacaceae</taxon>
        <taxon>Haloferax</taxon>
    </lineage>
</organism>
<evidence type="ECO:0000313" key="3">
    <source>
        <dbReference type="Proteomes" id="UP000198902"/>
    </source>
</evidence>
<proteinExistence type="predicted"/>
<keyword evidence="1" id="KW-0472">Membrane</keyword>
<feature type="transmembrane region" description="Helical" evidence="1">
    <location>
        <begin position="31"/>
        <end position="54"/>
    </location>
</feature>
<dbReference type="AlphaFoldDB" id="A0A0D6JQ07"/>
<keyword evidence="3" id="KW-1185">Reference proteome</keyword>
<sequence length="80" mass="8790">MTCARLREDLYTGTARATTEDTVMIPRLTKYVLFAAYQLSVAMGIALLPIALAARRMGVTLPIRRLVETTGTAYERAAGR</sequence>
<evidence type="ECO:0000256" key="1">
    <source>
        <dbReference type="SAM" id="Phobius"/>
    </source>
</evidence>
<gene>
    <name evidence="2" type="ORF">BN996_01410</name>
</gene>
<accession>A0A0D6JQ07</accession>
<dbReference type="EMBL" id="CSTE01000002">
    <property type="protein sequence ID" value="CQR49934.1"/>
    <property type="molecule type" value="Genomic_DNA"/>
</dbReference>
<protein>
    <submittedName>
        <fullName evidence="2">Uncharacterized protein</fullName>
    </submittedName>
</protein>
<evidence type="ECO:0000313" key="2">
    <source>
        <dbReference type="EMBL" id="CQR49934.1"/>
    </source>
</evidence>
<dbReference type="Proteomes" id="UP000198902">
    <property type="component" value="Unassembled WGS sequence"/>
</dbReference>
<reference evidence="3" key="1">
    <citation type="submission" date="2015-03" db="EMBL/GenBank/DDBJ databases">
        <authorList>
            <person name="Urmite Genomes"/>
        </authorList>
    </citation>
    <scope>NUCLEOTIDE SEQUENCE [LARGE SCALE GENOMIC DNA]</scope>
    <source>
        <strain evidence="3">Arc-Hr</strain>
    </source>
</reference>
<name>A0A0D6JQ07_9EURY</name>
<keyword evidence="1" id="KW-1133">Transmembrane helix</keyword>
<keyword evidence="1" id="KW-0812">Transmembrane</keyword>